<evidence type="ECO:0000259" key="2">
    <source>
        <dbReference type="Pfam" id="PF05569"/>
    </source>
</evidence>
<reference evidence="3 4" key="1">
    <citation type="submission" date="2020-03" db="EMBL/GenBank/DDBJ databases">
        <title>Sphingomonas sp. nov., isolated from fish.</title>
        <authorList>
            <person name="Hyun D.-W."/>
            <person name="Bae J.-W."/>
        </authorList>
    </citation>
    <scope>NUCLEOTIDE SEQUENCE [LARGE SCALE GENOMIC DNA]</scope>
    <source>
        <strain evidence="3 4">HDW15C</strain>
    </source>
</reference>
<dbReference type="CDD" id="cd07341">
    <property type="entry name" value="M56_BlaR1_MecR1_like"/>
    <property type="match status" value="1"/>
</dbReference>
<accession>A0A6G7ZN48</accession>
<dbReference type="PANTHER" id="PTHR34978:SF3">
    <property type="entry name" value="SLR0241 PROTEIN"/>
    <property type="match status" value="1"/>
</dbReference>
<dbReference type="PANTHER" id="PTHR34978">
    <property type="entry name" value="POSSIBLE SENSOR-TRANSDUCER PROTEIN BLAR"/>
    <property type="match status" value="1"/>
</dbReference>
<feature type="transmembrane region" description="Helical" evidence="1">
    <location>
        <begin position="84"/>
        <end position="103"/>
    </location>
</feature>
<feature type="transmembrane region" description="Helical" evidence="1">
    <location>
        <begin position="265"/>
        <end position="286"/>
    </location>
</feature>
<feature type="domain" description="Peptidase M56" evidence="2">
    <location>
        <begin position="5"/>
        <end position="258"/>
    </location>
</feature>
<gene>
    <name evidence="3" type="ORF">G7078_05860</name>
</gene>
<dbReference type="Pfam" id="PF05569">
    <property type="entry name" value="Peptidase_M56"/>
    <property type="match status" value="1"/>
</dbReference>
<evidence type="ECO:0000313" key="4">
    <source>
        <dbReference type="Proteomes" id="UP000502502"/>
    </source>
</evidence>
<proteinExistence type="predicted"/>
<name>A0A6G7ZN48_9SPHN</name>
<keyword evidence="1" id="KW-1133">Transmembrane helix</keyword>
<protein>
    <recommendedName>
        <fullName evidence="2">Peptidase M56 domain-containing protein</fullName>
    </recommendedName>
</protein>
<dbReference type="Proteomes" id="UP000502502">
    <property type="component" value="Chromosome"/>
</dbReference>
<evidence type="ECO:0000256" key="1">
    <source>
        <dbReference type="SAM" id="Phobius"/>
    </source>
</evidence>
<organism evidence="3 4">
    <name type="scientific">Sphingomonas sinipercae</name>
    <dbReference type="NCBI Taxonomy" id="2714944"/>
    <lineage>
        <taxon>Bacteria</taxon>
        <taxon>Pseudomonadati</taxon>
        <taxon>Pseudomonadota</taxon>
        <taxon>Alphaproteobacteria</taxon>
        <taxon>Sphingomonadales</taxon>
        <taxon>Sphingomonadaceae</taxon>
        <taxon>Sphingomonas</taxon>
    </lineage>
</organism>
<keyword evidence="4" id="KW-1185">Reference proteome</keyword>
<dbReference type="RefSeq" id="WP_166093968.1">
    <property type="nucleotide sequence ID" value="NZ_CP049871.1"/>
</dbReference>
<keyword evidence="1" id="KW-0472">Membrane</keyword>
<dbReference type="KEGG" id="ssin:G7078_05860"/>
<keyword evidence="1" id="KW-0812">Transmembrane</keyword>
<dbReference type="InterPro" id="IPR052173">
    <property type="entry name" value="Beta-lactam_resp_regulator"/>
</dbReference>
<sequence length="480" mass="50440">MIAWVTETLIATALLIGLVLLIRRPVARIFGPRAAYALWLAPLLKLLVPSPPEPVADTAVVIVYDPATIAAAAPASASPGLAQALFYLWMAGAALFLVFQLVTHHRFVSRALRQGRRLSGEPGPVLIESPGVEGPVAVGILRKRIILPVDFAARVTPEQRELALAHEHLHHRRFDLLALAGATVVLALHWFNPLAHAAYRAFRIDQEAACDAQLAERLNGDQRAAYAETLVRCAAAPVPRAICTLTTIADLKGRLTMLKLTHGRAVRLAGVAVAALLAAGGIAITAQAQPTPQSHTVIAVPMGPRLPTSPIALTLVPAPVPAAKAPHPPIAPKAPTAPAAGIAAAALAAPPPPPAVPQVRSFVITNGEARAADGKGRVIQTQRFVVTNGKVAEASGAPRTAVVHSCSARSFEASGSSNAKNAQQTSHFFICADDGKSNAEFADMLEKSLKGIEANQDMDPQNKSSIVARLRAKIAELRAN</sequence>
<dbReference type="InterPro" id="IPR008756">
    <property type="entry name" value="Peptidase_M56"/>
</dbReference>
<dbReference type="AlphaFoldDB" id="A0A6G7ZN48"/>
<dbReference type="EMBL" id="CP049871">
    <property type="protein sequence ID" value="QIL02363.1"/>
    <property type="molecule type" value="Genomic_DNA"/>
</dbReference>
<evidence type="ECO:0000313" key="3">
    <source>
        <dbReference type="EMBL" id="QIL02363.1"/>
    </source>
</evidence>